<sequence length="60" mass="6589">MLSSVAGGGLAVFVGWLAVRAEKGPFERGLWFGRCFGLGEGEWMLTCRSTDDPTDLAFYR</sequence>
<comment type="caution">
    <text evidence="1">The sequence shown here is derived from an EMBL/GenBank/DDBJ whole genome shotgun (WGS) entry which is preliminary data.</text>
</comment>
<name>A0A7W3LNK5_ACTNM</name>
<organism evidence="1 2">
    <name type="scientific">Actinomadura namibiensis</name>
    <dbReference type="NCBI Taxonomy" id="182080"/>
    <lineage>
        <taxon>Bacteria</taxon>
        <taxon>Bacillati</taxon>
        <taxon>Actinomycetota</taxon>
        <taxon>Actinomycetes</taxon>
        <taxon>Streptosporangiales</taxon>
        <taxon>Thermomonosporaceae</taxon>
        <taxon>Actinomadura</taxon>
    </lineage>
</organism>
<dbReference type="AlphaFoldDB" id="A0A7W3LNK5"/>
<protein>
    <submittedName>
        <fullName evidence="1">Uncharacterized protein</fullName>
    </submittedName>
</protein>
<evidence type="ECO:0000313" key="2">
    <source>
        <dbReference type="Proteomes" id="UP000572680"/>
    </source>
</evidence>
<reference evidence="1 2" key="1">
    <citation type="submission" date="2020-08" db="EMBL/GenBank/DDBJ databases">
        <title>Genomic Encyclopedia of Type Strains, Phase IV (KMG-IV): sequencing the most valuable type-strain genomes for metagenomic binning, comparative biology and taxonomic classification.</title>
        <authorList>
            <person name="Goeker M."/>
        </authorList>
    </citation>
    <scope>NUCLEOTIDE SEQUENCE [LARGE SCALE GENOMIC DNA]</scope>
    <source>
        <strain evidence="1 2">DSM 44197</strain>
    </source>
</reference>
<dbReference type="Proteomes" id="UP000572680">
    <property type="component" value="Unassembled WGS sequence"/>
</dbReference>
<evidence type="ECO:0000313" key="1">
    <source>
        <dbReference type="EMBL" id="MBA8951425.1"/>
    </source>
</evidence>
<keyword evidence="2" id="KW-1185">Reference proteome</keyword>
<accession>A0A7W3LNK5</accession>
<dbReference type="RefSeq" id="WP_378277702.1">
    <property type="nucleotide sequence ID" value="NZ_JBHTED010000001.1"/>
</dbReference>
<dbReference type="EMBL" id="JACJIA010000003">
    <property type="protein sequence ID" value="MBA8951425.1"/>
    <property type="molecule type" value="Genomic_DNA"/>
</dbReference>
<proteinExistence type="predicted"/>
<gene>
    <name evidence="1" type="ORF">HNR61_003056</name>
</gene>